<dbReference type="InterPro" id="IPR004879">
    <property type="entry name" value="Ssp411-like_TRX"/>
</dbReference>
<dbReference type="OrthoDB" id="9762614at2"/>
<organism evidence="2 3">
    <name type="scientific">Edaphobacillus lindanitolerans</name>
    <dbReference type="NCBI Taxonomy" id="550447"/>
    <lineage>
        <taxon>Bacteria</taxon>
        <taxon>Bacillati</taxon>
        <taxon>Bacillota</taxon>
        <taxon>Bacilli</taxon>
        <taxon>Bacillales</taxon>
        <taxon>Bacillaceae</taxon>
        <taxon>Edaphobacillus</taxon>
    </lineage>
</organism>
<dbReference type="InterPro" id="IPR024705">
    <property type="entry name" value="Ssp411"/>
</dbReference>
<dbReference type="GO" id="GO:0005975">
    <property type="term" value="P:carbohydrate metabolic process"/>
    <property type="evidence" value="ECO:0007669"/>
    <property type="project" value="InterPro"/>
</dbReference>
<name>A0A1U7PQ54_9BACI</name>
<dbReference type="PIRSF" id="PIRSF006402">
    <property type="entry name" value="UCP006402_thioredoxin"/>
    <property type="match status" value="1"/>
</dbReference>
<evidence type="ECO:0000313" key="2">
    <source>
        <dbReference type="EMBL" id="SIT84578.1"/>
    </source>
</evidence>
<accession>A0A1U7PQ54</accession>
<dbReference type="RefSeq" id="WP_076758098.1">
    <property type="nucleotide sequence ID" value="NZ_FTPL01000002.1"/>
</dbReference>
<feature type="domain" description="Spermatogenesis-associated protein 20-like TRX" evidence="1">
    <location>
        <begin position="10"/>
        <end position="170"/>
    </location>
</feature>
<dbReference type="PANTHER" id="PTHR42899:SF1">
    <property type="entry name" value="SPERMATOGENESIS-ASSOCIATED PROTEIN 20"/>
    <property type="match status" value="1"/>
</dbReference>
<dbReference type="Proteomes" id="UP000187550">
    <property type="component" value="Unassembled WGS sequence"/>
</dbReference>
<gene>
    <name evidence="2" type="ORF">SAMN05428946_1737</name>
</gene>
<protein>
    <recommendedName>
        <fullName evidence="1">Spermatogenesis-associated protein 20-like TRX domain-containing protein</fullName>
    </recommendedName>
</protein>
<dbReference type="CDD" id="cd02955">
    <property type="entry name" value="SSP411"/>
    <property type="match status" value="1"/>
</dbReference>
<dbReference type="Pfam" id="PF03190">
    <property type="entry name" value="Thioredox_DsbH"/>
    <property type="match status" value="1"/>
</dbReference>
<dbReference type="InterPro" id="IPR012341">
    <property type="entry name" value="6hp_glycosidase-like_sf"/>
</dbReference>
<proteinExistence type="predicted"/>
<dbReference type="SUPFAM" id="SSF52833">
    <property type="entry name" value="Thioredoxin-like"/>
    <property type="match status" value="1"/>
</dbReference>
<keyword evidence="3" id="KW-1185">Reference proteome</keyword>
<dbReference type="STRING" id="550447.SAMN05428946_1737"/>
<dbReference type="PANTHER" id="PTHR42899">
    <property type="entry name" value="SPERMATOGENESIS-ASSOCIATED PROTEIN 20"/>
    <property type="match status" value="1"/>
</dbReference>
<dbReference type="AlphaFoldDB" id="A0A1U7PQ54"/>
<dbReference type="Gene3D" id="1.50.10.10">
    <property type="match status" value="2"/>
</dbReference>
<dbReference type="SUPFAM" id="SSF48208">
    <property type="entry name" value="Six-hairpin glycosidases"/>
    <property type="match status" value="1"/>
</dbReference>
<reference evidence="3" key="1">
    <citation type="submission" date="2017-01" db="EMBL/GenBank/DDBJ databases">
        <authorList>
            <person name="Varghese N."/>
            <person name="Submissions S."/>
        </authorList>
    </citation>
    <scope>NUCLEOTIDE SEQUENCE [LARGE SCALE GENOMIC DNA]</scope>
    <source>
        <strain evidence="3">MNA4</strain>
    </source>
</reference>
<evidence type="ECO:0000313" key="3">
    <source>
        <dbReference type="Proteomes" id="UP000187550"/>
    </source>
</evidence>
<dbReference type="InterPro" id="IPR008928">
    <property type="entry name" value="6-hairpin_glycosidase_sf"/>
</dbReference>
<dbReference type="Gene3D" id="3.40.30.10">
    <property type="entry name" value="Glutaredoxin"/>
    <property type="match status" value="1"/>
</dbReference>
<sequence length="687" mass="77294">MQERCSDEFNWLIKSKSPYLLQHARNPVNWLEWSPEAFDRARAENKPVFVSIGYSTCHWCHVMEKESFEDAEVAALLNEWFIPVKVDREERPDIDAIYMDACMKLTGQGGWPLNAFLTPDQKPFYVGTYFPKESKYGRPGMMDVLPQVRDIYRDEPDRVKEIGDRMKEALEVRPEPSSEELSATSLHQGFGQLARQFDGVHGGFGGAPKFPSPHQLLFLMRYGDWHGEPLAFDMADRTLDAMASGGIYDQFGSGFARYSVDEYWLVPHFEKMLYDQAMLIMAYTEAWQMSGDPRYAGIVADLADFIKREMTHPEGGFYSAIDADSEGAEGTYYLWTEEEVYGVLDEREAEVVCAVYDITPGGNFEGKSIPNMVGLDVDDVTEEFGITEDELETILSDSIPKLREFRESRVYPHLDDKILTSWNGLMIAALAKAGAAFGDVEMIDSARRAEAFLEEHLWNGHLLFARWRDGEPKYHAYLDDYAYLIWGLIELHQATGEESFIGRAVRLAELLEERFADKTGGFYFSDKEGEALLVREKDVMDGALPSGNGVAAMQLWRLGKLTADDRWTARSEAVIREFAGEAAQYPNGTLTLLMARMAFEAGGREIVLSGSDESEQRELLEEIRSAFLPFDVWSGSSETDGDGPLAGLLDGKNDKSVPLSVFICEHNVCQAPVLGLDEAEQALGLVE</sequence>
<dbReference type="InterPro" id="IPR036249">
    <property type="entry name" value="Thioredoxin-like_sf"/>
</dbReference>
<evidence type="ECO:0000259" key="1">
    <source>
        <dbReference type="Pfam" id="PF03190"/>
    </source>
</evidence>
<dbReference type="EMBL" id="FTPL01000002">
    <property type="protein sequence ID" value="SIT84578.1"/>
    <property type="molecule type" value="Genomic_DNA"/>
</dbReference>